<dbReference type="PANTHER" id="PTHR11647:SF1">
    <property type="entry name" value="COLLAPSIN RESPONSE MEDIATOR PROTEIN"/>
    <property type="match status" value="1"/>
</dbReference>
<dbReference type="STRING" id="58114.SAMN05216270_11946"/>
<feature type="compositionally biased region" description="Basic and acidic residues" evidence="1">
    <location>
        <begin position="563"/>
        <end position="572"/>
    </location>
</feature>
<dbReference type="InterPro" id="IPR011059">
    <property type="entry name" value="Metal-dep_hydrolase_composite"/>
</dbReference>
<evidence type="ECO:0000259" key="2">
    <source>
        <dbReference type="Pfam" id="PF07969"/>
    </source>
</evidence>
<dbReference type="EMBL" id="FNAD01000019">
    <property type="protein sequence ID" value="SDE36167.1"/>
    <property type="molecule type" value="Genomic_DNA"/>
</dbReference>
<accession>A0A1G7CA23</accession>
<evidence type="ECO:0000313" key="4">
    <source>
        <dbReference type="Proteomes" id="UP000198949"/>
    </source>
</evidence>
<feature type="region of interest" description="Disordered" evidence="1">
    <location>
        <begin position="512"/>
        <end position="581"/>
    </location>
</feature>
<proteinExistence type="predicted"/>
<dbReference type="Gene3D" id="3.20.20.140">
    <property type="entry name" value="Metal-dependent hydrolases"/>
    <property type="match status" value="2"/>
</dbReference>
<sequence>MAAMDFVIRGAEIADGTGAPRFAAEVGVKDGRVAAIGGRLEGAAVIDAGGLVLAPGFIDMHAHSELAILDDHDHLAKLGQGCTLEVLGQDGLSYAPVDESTAPQMWEAIAAWNGRPDVDYDWRTVGEYLDRLDRGVPVNAAYLVPHGTVRMAAMGWEDRAPTGDELAAMKALVAQGMEEGAFGLSAGLSYTPGMYADTAELVELCGVVARYGGYFGPHQRSYGAGAMEGYAEMIQIAAESGCALHLAHATLNYRVNEGRAAELLKLVDEGLDSGLAISLDTYPYLPGMTMLAALLPSWSLAGGYAALRERLNDPEARARIVHELDVTGTDGANGVPADWSRYEIASVTKPELRGFVGRPVAEAAGARRPAEFYLDLLVRDDFGTGCLMHVGNEENVRAIMRHGVHTGSSDGVLAGDKIHPRAWGSFARYLGHYTRELGLLSVEECVAHLSGRPAAVLGLKDRGLVKEGFAADLVLFDPEAVDARATFDEPRQQAAGVPYVFVNGRTAIEEGRRTDALAGRSVRRREGASSAGRKRGKRLSWPMVDPPPIPVGTGPTDAPEACRGCEDPSPRRRSDKRMRFF</sequence>
<name>A0A1G7CA23_9ACTN</name>
<dbReference type="InterPro" id="IPR050378">
    <property type="entry name" value="Metallo-dep_Hydrolases_sf"/>
</dbReference>
<dbReference type="InterPro" id="IPR013108">
    <property type="entry name" value="Amidohydro_3"/>
</dbReference>
<dbReference type="SUPFAM" id="SSF51338">
    <property type="entry name" value="Composite domain of metallo-dependent hydrolases"/>
    <property type="match status" value="1"/>
</dbReference>
<dbReference type="Pfam" id="PF07969">
    <property type="entry name" value="Amidohydro_3"/>
    <property type="match status" value="1"/>
</dbReference>
<gene>
    <name evidence="3" type="ORF">SAMN05216270_11946</name>
</gene>
<keyword evidence="4" id="KW-1185">Reference proteome</keyword>
<dbReference type="Proteomes" id="UP000198949">
    <property type="component" value="Unassembled WGS sequence"/>
</dbReference>
<dbReference type="SUPFAM" id="SSF51556">
    <property type="entry name" value="Metallo-dependent hydrolases"/>
    <property type="match status" value="1"/>
</dbReference>
<protein>
    <submittedName>
        <fullName evidence="3">N-acyl-D-amino-acid deacylase</fullName>
    </submittedName>
</protein>
<dbReference type="GO" id="GO:0005829">
    <property type="term" value="C:cytosol"/>
    <property type="evidence" value="ECO:0007669"/>
    <property type="project" value="TreeGrafter"/>
</dbReference>
<dbReference type="PANTHER" id="PTHR11647">
    <property type="entry name" value="HYDRANTOINASE/DIHYDROPYRIMIDINASE FAMILY MEMBER"/>
    <property type="match status" value="1"/>
</dbReference>
<dbReference type="CDD" id="cd01297">
    <property type="entry name" value="D-aminoacylase"/>
    <property type="match status" value="1"/>
</dbReference>
<reference evidence="4" key="1">
    <citation type="submission" date="2016-10" db="EMBL/GenBank/DDBJ databases">
        <authorList>
            <person name="Varghese N."/>
            <person name="Submissions S."/>
        </authorList>
    </citation>
    <scope>NUCLEOTIDE SEQUENCE [LARGE SCALE GENOMIC DNA]</scope>
    <source>
        <strain evidence="4">CGMCC 4.3516</strain>
    </source>
</reference>
<evidence type="ECO:0000256" key="1">
    <source>
        <dbReference type="SAM" id="MobiDB-lite"/>
    </source>
</evidence>
<evidence type="ECO:0000313" key="3">
    <source>
        <dbReference type="EMBL" id="SDE36167.1"/>
    </source>
</evidence>
<feature type="domain" description="Amidohydrolase 3" evidence="2">
    <location>
        <begin position="45"/>
        <end position="506"/>
    </location>
</feature>
<dbReference type="GO" id="GO:0016812">
    <property type="term" value="F:hydrolase activity, acting on carbon-nitrogen (but not peptide) bonds, in cyclic amides"/>
    <property type="evidence" value="ECO:0007669"/>
    <property type="project" value="TreeGrafter"/>
</dbReference>
<dbReference type="InterPro" id="IPR032466">
    <property type="entry name" value="Metal_Hydrolase"/>
</dbReference>
<organism evidence="3 4">
    <name type="scientific">Glycomyces harbinensis</name>
    <dbReference type="NCBI Taxonomy" id="58114"/>
    <lineage>
        <taxon>Bacteria</taxon>
        <taxon>Bacillati</taxon>
        <taxon>Actinomycetota</taxon>
        <taxon>Actinomycetes</taxon>
        <taxon>Glycomycetales</taxon>
        <taxon>Glycomycetaceae</taxon>
        <taxon>Glycomyces</taxon>
    </lineage>
</organism>
<dbReference type="AlphaFoldDB" id="A0A1G7CA23"/>